<gene>
    <name evidence="1" type="ORF">GCM10009843_20490</name>
</gene>
<dbReference type="RefSeq" id="WP_344303609.1">
    <property type="nucleotide sequence ID" value="NZ_BAAAQQ010000011.1"/>
</dbReference>
<protein>
    <recommendedName>
        <fullName evidence="3">Acetoacetate decarboxylase</fullName>
    </recommendedName>
</protein>
<reference evidence="1 2" key="1">
    <citation type="journal article" date="2019" name="Int. J. Syst. Evol. Microbiol.">
        <title>The Global Catalogue of Microorganisms (GCM) 10K type strain sequencing project: providing services to taxonomists for standard genome sequencing and annotation.</title>
        <authorList>
            <consortium name="The Broad Institute Genomics Platform"/>
            <consortium name="The Broad Institute Genome Sequencing Center for Infectious Disease"/>
            <person name="Wu L."/>
            <person name="Ma J."/>
        </authorList>
    </citation>
    <scope>NUCLEOTIDE SEQUENCE [LARGE SCALE GENOMIC DNA]</scope>
    <source>
        <strain evidence="1 2">JCM 16021</strain>
    </source>
</reference>
<proteinExistence type="predicted"/>
<keyword evidence="2" id="KW-1185">Reference proteome</keyword>
<evidence type="ECO:0000313" key="1">
    <source>
        <dbReference type="EMBL" id="GAA2124125.1"/>
    </source>
</evidence>
<dbReference type="SUPFAM" id="SSF160104">
    <property type="entry name" value="Acetoacetate decarboxylase-like"/>
    <property type="match status" value="1"/>
</dbReference>
<comment type="caution">
    <text evidence="1">The sequence shown here is derived from an EMBL/GenBank/DDBJ whole genome shotgun (WGS) entry which is preliminary data.</text>
</comment>
<dbReference type="Proteomes" id="UP001500575">
    <property type="component" value="Unassembled WGS sequence"/>
</dbReference>
<dbReference type="InterPro" id="IPR023375">
    <property type="entry name" value="ADC_dom_sf"/>
</dbReference>
<evidence type="ECO:0008006" key="3">
    <source>
        <dbReference type="Google" id="ProtNLM"/>
    </source>
</evidence>
<organism evidence="1 2">
    <name type="scientific">Nocardioides bigeumensis</name>
    <dbReference type="NCBI Taxonomy" id="433657"/>
    <lineage>
        <taxon>Bacteria</taxon>
        <taxon>Bacillati</taxon>
        <taxon>Actinomycetota</taxon>
        <taxon>Actinomycetes</taxon>
        <taxon>Propionibacteriales</taxon>
        <taxon>Nocardioidaceae</taxon>
        <taxon>Nocardioides</taxon>
    </lineage>
</organism>
<name>A0ABN2YA62_9ACTN</name>
<accession>A0ABN2YA62</accession>
<dbReference type="EMBL" id="BAAAQQ010000011">
    <property type="protein sequence ID" value="GAA2124125.1"/>
    <property type="molecule type" value="Genomic_DNA"/>
</dbReference>
<evidence type="ECO:0000313" key="2">
    <source>
        <dbReference type="Proteomes" id="UP001500575"/>
    </source>
</evidence>
<sequence>MAFPSPPWKIHGQAWFSLFYATRPGDALGVYAAACLSHESGSTLPHQALLVGRLVREDGGSAVQVVDGWADNAAAVEGYRAAFGFPVGSGSLEAEVGGLGPVGRAEWHAPAVAGAHFADTAGVALRMPLRLTTRQPAVGEPTMGASLSGSARSVPCLGVWSIPEDGPLGWLAHKQPFASFRARDARLVLG</sequence>